<dbReference type="RefSeq" id="WP_087924987.1">
    <property type="nucleotide sequence ID" value="NZ_CP021744.1"/>
</dbReference>
<dbReference type="OrthoDB" id="3175656at2"/>
<organism evidence="2 3">
    <name type="scientific">Streptomyces albireticuli</name>
    <dbReference type="NCBI Taxonomy" id="1940"/>
    <lineage>
        <taxon>Bacteria</taxon>
        <taxon>Bacillati</taxon>
        <taxon>Actinomycetota</taxon>
        <taxon>Actinomycetes</taxon>
        <taxon>Kitasatosporales</taxon>
        <taxon>Streptomycetaceae</taxon>
        <taxon>Streptomyces</taxon>
    </lineage>
</organism>
<reference evidence="2 3" key="1">
    <citation type="submission" date="2017-06" db="EMBL/GenBank/DDBJ databases">
        <title>Streptomyces albireticuli Genome sequencing and assembly.</title>
        <authorList>
            <person name="Wang Y."/>
            <person name="Du B."/>
            <person name="Ding Y."/>
            <person name="Liu H."/>
            <person name="Hou Q."/>
            <person name="Liu K."/>
            <person name="Yao L."/>
            <person name="Wang C."/>
        </authorList>
    </citation>
    <scope>NUCLEOTIDE SEQUENCE [LARGE SCALE GENOMIC DNA]</scope>
    <source>
        <strain evidence="2 3">MDJK11</strain>
    </source>
</reference>
<dbReference type="Gene3D" id="3.40.50.720">
    <property type="entry name" value="NAD(P)-binding Rossmann-like Domain"/>
    <property type="match status" value="1"/>
</dbReference>
<dbReference type="EMBL" id="CP021744">
    <property type="protein sequence ID" value="ARZ66352.1"/>
    <property type="molecule type" value="Genomic_DNA"/>
</dbReference>
<dbReference type="PANTHER" id="PTHR44013:SF1">
    <property type="entry name" value="ZINC-TYPE ALCOHOL DEHYDROGENASE-LIKE PROTEIN C16A3.02C"/>
    <property type="match status" value="1"/>
</dbReference>
<evidence type="ECO:0000259" key="1">
    <source>
        <dbReference type="SMART" id="SM00829"/>
    </source>
</evidence>
<name>A0A1Z2KWD3_9ACTN</name>
<dbReference type="InterPro" id="IPR013154">
    <property type="entry name" value="ADH-like_N"/>
</dbReference>
<dbReference type="Pfam" id="PF13602">
    <property type="entry name" value="ADH_zinc_N_2"/>
    <property type="match status" value="1"/>
</dbReference>
<evidence type="ECO:0000313" key="2">
    <source>
        <dbReference type="EMBL" id="ARZ66352.1"/>
    </source>
</evidence>
<dbReference type="GO" id="GO:0016491">
    <property type="term" value="F:oxidoreductase activity"/>
    <property type="evidence" value="ECO:0007669"/>
    <property type="project" value="InterPro"/>
</dbReference>
<proteinExistence type="predicted"/>
<dbReference type="AlphaFoldDB" id="A0A1Z2KWD3"/>
<dbReference type="SMART" id="SM00829">
    <property type="entry name" value="PKS_ER"/>
    <property type="match status" value="1"/>
</dbReference>
<dbReference type="Proteomes" id="UP000195755">
    <property type="component" value="Chromosome"/>
</dbReference>
<protein>
    <recommendedName>
        <fullName evidence="1">Enoyl reductase (ER) domain-containing protein</fullName>
    </recommendedName>
</protein>
<dbReference type="CDD" id="cd05289">
    <property type="entry name" value="MDR_like_2"/>
    <property type="match status" value="1"/>
</dbReference>
<dbReference type="InterPro" id="IPR011032">
    <property type="entry name" value="GroES-like_sf"/>
</dbReference>
<feature type="domain" description="Enoyl reductase (ER)" evidence="1">
    <location>
        <begin position="10"/>
        <end position="307"/>
    </location>
</feature>
<dbReference type="Gene3D" id="3.90.180.10">
    <property type="entry name" value="Medium-chain alcohol dehydrogenases, catalytic domain"/>
    <property type="match status" value="1"/>
</dbReference>
<dbReference type="SUPFAM" id="SSF50129">
    <property type="entry name" value="GroES-like"/>
    <property type="match status" value="1"/>
</dbReference>
<evidence type="ECO:0000313" key="3">
    <source>
        <dbReference type="Proteomes" id="UP000195755"/>
    </source>
</evidence>
<dbReference type="InterPro" id="IPR052733">
    <property type="entry name" value="Chloroplast_QOR"/>
</dbReference>
<dbReference type="KEGG" id="salj:SMD11_0686"/>
<dbReference type="SUPFAM" id="SSF51735">
    <property type="entry name" value="NAD(P)-binding Rossmann-fold domains"/>
    <property type="match status" value="1"/>
</dbReference>
<sequence length="309" mass="31892">MKALIASSYGPVDQLTVTDVTKPVPAAGQVLIKVRAASLNALDIRLTTGAFREQMPVEHPFHLGLDAAGTVEVVGEGVSRFTAGDEVVAFTYPFFGTVAEYALAGEGPNLVHRPKSLSPEAAAALPQAAMTAAAAHDAAQLKSGQSALVIGASGGVGSFLVQLAHRSGAQVLATGKPEDEAYLRRLGAVETIDYTGKDVVEEARRLRPDGVDVVIDLINAGPGLAATAAAARNAGLLVSTLGGAPGFERGVTVAYVGVDQGVGQLEDLVRRAAEGQLDVQVETFPFSRAVEAAQRFAGSHSRGKLVITF</sequence>
<dbReference type="PANTHER" id="PTHR44013">
    <property type="entry name" value="ZINC-TYPE ALCOHOL DEHYDROGENASE-LIKE PROTEIN C16A3.02C"/>
    <property type="match status" value="1"/>
</dbReference>
<gene>
    <name evidence="2" type="ORF">SMD11_0686</name>
</gene>
<dbReference type="Pfam" id="PF08240">
    <property type="entry name" value="ADH_N"/>
    <property type="match status" value="1"/>
</dbReference>
<accession>A0A1Z2KWD3</accession>
<dbReference type="InterPro" id="IPR036291">
    <property type="entry name" value="NAD(P)-bd_dom_sf"/>
</dbReference>
<dbReference type="InterPro" id="IPR020843">
    <property type="entry name" value="ER"/>
</dbReference>